<evidence type="ECO:0000313" key="2">
    <source>
        <dbReference type="EMBL" id="KII72922.1"/>
    </source>
</evidence>
<organism evidence="2 3">
    <name type="scientific">Thelohanellus kitauei</name>
    <name type="common">Myxosporean</name>
    <dbReference type="NCBI Taxonomy" id="669202"/>
    <lineage>
        <taxon>Eukaryota</taxon>
        <taxon>Metazoa</taxon>
        <taxon>Cnidaria</taxon>
        <taxon>Myxozoa</taxon>
        <taxon>Myxosporea</taxon>
        <taxon>Bivalvulida</taxon>
        <taxon>Platysporina</taxon>
        <taxon>Myxobolidae</taxon>
        <taxon>Thelohanellus</taxon>
    </lineage>
</organism>
<feature type="compositionally biased region" description="Polar residues" evidence="1">
    <location>
        <begin position="185"/>
        <end position="203"/>
    </location>
</feature>
<keyword evidence="3" id="KW-1185">Reference proteome</keyword>
<name>A0A0C2NFX6_THEKT</name>
<evidence type="ECO:0000313" key="3">
    <source>
        <dbReference type="Proteomes" id="UP000031668"/>
    </source>
</evidence>
<evidence type="ECO:0000256" key="1">
    <source>
        <dbReference type="SAM" id="MobiDB-lite"/>
    </source>
</evidence>
<comment type="caution">
    <text evidence="2">The sequence shown here is derived from an EMBL/GenBank/DDBJ whole genome shotgun (WGS) entry which is preliminary data.</text>
</comment>
<sequence length="247" mass="28448">MDSSKVEVLDHFYAADPLENLRFTIRSFSQNPARQILLESKPSKKESQYHKSFMTPSENNNPSPRNKLGTGKLYSWNSYFNPSAENHPCIPKQINSIEARPPIISFKVSKHAIRYRLPTARSRLMPNYKPYSMKSHYYSHLSQLSKNIHGKTNPILNPYESKHRPEASSIHREPKNYSLAPQSLHSAETWDNNPINRESTTNVDAKRKSENVLNSSRKSDYSCALEFSILEETIKHPIEADRPSNIH</sequence>
<gene>
    <name evidence="2" type="ORF">RF11_14495</name>
</gene>
<dbReference type="EMBL" id="JWZT01001075">
    <property type="protein sequence ID" value="KII72922.1"/>
    <property type="molecule type" value="Genomic_DNA"/>
</dbReference>
<accession>A0A0C2NFX6</accession>
<feature type="region of interest" description="Disordered" evidence="1">
    <location>
        <begin position="185"/>
        <end position="208"/>
    </location>
</feature>
<dbReference type="Proteomes" id="UP000031668">
    <property type="component" value="Unassembled WGS sequence"/>
</dbReference>
<reference evidence="2 3" key="1">
    <citation type="journal article" date="2014" name="Genome Biol. Evol.">
        <title>The genome of the myxosporean Thelohanellus kitauei shows adaptations to nutrient acquisition within its fish host.</title>
        <authorList>
            <person name="Yang Y."/>
            <person name="Xiong J."/>
            <person name="Zhou Z."/>
            <person name="Huo F."/>
            <person name="Miao W."/>
            <person name="Ran C."/>
            <person name="Liu Y."/>
            <person name="Zhang J."/>
            <person name="Feng J."/>
            <person name="Wang M."/>
            <person name="Wang M."/>
            <person name="Wang L."/>
            <person name="Yao B."/>
        </authorList>
    </citation>
    <scope>NUCLEOTIDE SEQUENCE [LARGE SCALE GENOMIC DNA]</scope>
    <source>
        <strain evidence="2">Wuqing</strain>
    </source>
</reference>
<feature type="region of interest" description="Disordered" evidence="1">
    <location>
        <begin position="39"/>
        <end position="68"/>
    </location>
</feature>
<feature type="compositionally biased region" description="Polar residues" evidence="1">
    <location>
        <begin position="54"/>
        <end position="64"/>
    </location>
</feature>
<dbReference type="AlphaFoldDB" id="A0A0C2NFX6"/>
<proteinExistence type="predicted"/>
<protein>
    <submittedName>
        <fullName evidence="2">Uncharacterized protein</fullName>
    </submittedName>
</protein>